<feature type="compositionally biased region" description="Basic and acidic residues" evidence="1">
    <location>
        <begin position="112"/>
        <end position="122"/>
    </location>
</feature>
<organism evidence="3 4">
    <name type="scientific">Sutterella seckii</name>
    <dbReference type="NCBI Taxonomy" id="1944635"/>
    <lineage>
        <taxon>Bacteria</taxon>
        <taxon>Pseudomonadati</taxon>
        <taxon>Pseudomonadota</taxon>
        <taxon>Betaproteobacteria</taxon>
        <taxon>Burkholderiales</taxon>
        <taxon>Sutterellaceae</taxon>
        <taxon>Sutterella</taxon>
    </lineage>
</organism>
<reference evidence="3 4" key="1">
    <citation type="submission" date="2019-10" db="EMBL/GenBank/DDBJ databases">
        <title>Genome diversity of Sutterella seckii.</title>
        <authorList>
            <person name="Chaplin A.V."/>
            <person name="Sokolova S.R."/>
            <person name="Mosin K.A."/>
            <person name="Ivanova E.L."/>
            <person name="Kochetkova T.O."/>
            <person name="Goltsov A.Y."/>
            <person name="Trofimov D.Y."/>
            <person name="Efimov B.A."/>
        </authorList>
    </citation>
    <scope>NUCLEOTIDE SEQUENCE [LARGE SCALE GENOMIC DNA]</scope>
    <source>
        <strain evidence="3 4">ASD393</strain>
    </source>
</reference>
<feature type="compositionally biased region" description="Low complexity" evidence="1">
    <location>
        <begin position="30"/>
        <end position="43"/>
    </location>
</feature>
<proteinExistence type="predicted"/>
<feature type="signal peptide" evidence="2">
    <location>
        <begin position="1"/>
        <end position="20"/>
    </location>
</feature>
<sequence length="144" mass="15643">MQKILLSAALGLVFAMSTQAAPLDAPPPYAGDVAAQGAAAPQPTRRLEPKAPDADMSIAPTEEDMERAREARERGDRAPRNNDKRTKIEAVRDPNNHVTEYVVTPGSTKIPYRIENRADRPIDTTPGKNPSGTLGTPKLIEFGW</sequence>
<accession>A0A6I1EY25</accession>
<dbReference type="EMBL" id="WEHX01000030">
    <property type="protein sequence ID" value="KAB7660467.1"/>
    <property type="molecule type" value="Genomic_DNA"/>
</dbReference>
<dbReference type="AlphaFoldDB" id="A0A6I1EY25"/>
<protein>
    <recommendedName>
        <fullName evidence="5">DUF2782 domain-containing protein</fullName>
    </recommendedName>
</protein>
<feature type="compositionally biased region" description="Basic and acidic residues" evidence="1">
    <location>
        <begin position="66"/>
        <end position="87"/>
    </location>
</feature>
<dbReference type="OrthoDB" id="9155619at2"/>
<comment type="caution">
    <text evidence="3">The sequence shown here is derived from an EMBL/GenBank/DDBJ whole genome shotgun (WGS) entry which is preliminary data.</text>
</comment>
<evidence type="ECO:0000256" key="2">
    <source>
        <dbReference type="SAM" id="SignalP"/>
    </source>
</evidence>
<feature type="region of interest" description="Disordered" evidence="1">
    <location>
        <begin position="112"/>
        <end position="137"/>
    </location>
</feature>
<evidence type="ECO:0008006" key="5">
    <source>
        <dbReference type="Google" id="ProtNLM"/>
    </source>
</evidence>
<gene>
    <name evidence="3" type="ORF">GBM95_05985</name>
</gene>
<evidence type="ECO:0000313" key="3">
    <source>
        <dbReference type="EMBL" id="KAB7660467.1"/>
    </source>
</evidence>
<evidence type="ECO:0000313" key="4">
    <source>
        <dbReference type="Proteomes" id="UP000430564"/>
    </source>
</evidence>
<keyword evidence="2" id="KW-0732">Signal</keyword>
<evidence type="ECO:0000256" key="1">
    <source>
        <dbReference type="SAM" id="MobiDB-lite"/>
    </source>
</evidence>
<name>A0A6I1EY25_9BURK</name>
<feature type="region of interest" description="Disordered" evidence="1">
    <location>
        <begin position="21"/>
        <end position="87"/>
    </location>
</feature>
<dbReference type="Proteomes" id="UP000430564">
    <property type="component" value="Unassembled WGS sequence"/>
</dbReference>
<dbReference type="RefSeq" id="WP_152158261.1">
    <property type="nucleotide sequence ID" value="NZ_WEHX01000030.1"/>
</dbReference>
<feature type="chain" id="PRO_5026296239" description="DUF2782 domain-containing protein" evidence="2">
    <location>
        <begin position="21"/>
        <end position="144"/>
    </location>
</feature>